<evidence type="ECO:0000313" key="1">
    <source>
        <dbReference type="EMBL" id="KAL1873633.1"/>
    </source>
</evidence>
<evidence type="ECO:0000313" key="2">
    <source>
        <dbReference type="Proteomes" id="UP001583193"/>
    </source>
</evidence>
<proteinExistence type="predicted"/>
<sequence>MANIRPDIPLSIRRCFEHIYFLSNEDIYNRWQAPIGLVFHRFQHVLDLRSSYTNSSFPPLEDSQGIDEQSDERIRTCFRVVYTLPLESLHQWRWEISVLFSRCRRFDIIRLSLQGVLAPYQYLEEVRRNLNSIQDFFNERRLPLITRFSGDPQASLLNLKDPPYSQFLDVLYMRHHAQAYAGMAMDVADRLPGLGDRRASQLSNYIASVGGDSKRVERGTKIGRKLSRIEHGVKAPGISLVLTRNAWKLHRLNAQEIEMMIWLLNDFSQYPDILELANHLSTDLGVYQRLYDHIVRELLNDLMSILGENQCSS</sequence>
<accession>A0ABR3XCE8</accession>
<comment type="caution">
    <text evidence="1">The sequence shown here is derived from an EMBL/GenBank/DDBJ whole genome shotgun (WGS) entry which is preliminary data.</text>
</comment>
<name>A0ABR3XCE8_9EURO</name>
<organism evidence="1 2">
    <name type="scientific">Paecilomyces lecythidis</name>
    <dbReference type="NCBI Taxonomy" id="3004212"/>
    <lineage>
        <taxon>Eukaryota</taxon>
        <taxon>Fungi</taxon>
        <taxon>Dikarya</taxon>
        <taxon>Ascomycota</taxon>
        <taxon>Pezizomycotina</taxon>
        <taxon>Eurotiomycetes</taxon>
        <taxon>Eurotiomycetidae</taxon>
        <taxon>Eurotiales</taxon>
        <taxon>Thermoascaceae</taxon>
        <taxon>Paecilomyces</taxon>
    </lineage>
</organism>
<gene>
    <name evidence="1" type="ORF">Plec18167_006150</name>
</gene>
<dbReference type="Proteomes" id="UP001583193">
    <property type="component" value="Unassembled WGS sequence"/>
</dbReference>
<keyword evidence="2" id="KW-1185">Reference proteome</keyword>
<protein>
    <submittedName>
        <fullName evidence="1">Uncharacterized protein</fullName>
    </submittedName>
</protein>
<reference evidence="1 2" key="1">
    <citation type="journal article" date="2024" name="IMA Fungus">
        <title>IMA Genome - F19 : A genome assembly and annotation guide to empower mycologists, including annotated draft genome sequences of Ceratocystis pirilliformis, Diaporthe australafricana, Fusarium ophioides, Paecilomyces lecythidis, and Sporothrix stenoceras.</title>
        <authorList>
            <person name="Aylward J."/>
            <person name="Wilson A.M."/>
            <person name="Visagie C.M."/>
            <person name="Spraker J."/>
            <person name="Barnes I."/>
            <person name="Buitendag C."/>
            <person name="Ceriani C."/>
            <person name="Del Mar Angel L."/>
            <person name="du Plessis D."/>
            <person name="Fuchs T."/>
            <person name="Gasser K."/>
            <person name="Kramer D."/>
            <person name="Li W."/>
            <person name="Munsamy K."/>
            <person name="Piso A."/>
            <person name="Price J.L."/>
            <person name="Sonnekus B."/>
            <person name="Thomas C."/>
            <person name="van der Nest A."/>
            <person name="van Dijk A."/>
            <person name="van Heerden A."/>
            <person name="van Vuuren N."/>
            <person name="Yilmaz N."/>
            <person name="Duong T.A."/>
            <person name="van der Merwe N.A."/>
            <person name="Wingfield M.J."/>
            <person name="Wingfield B.D."/>
        </authorList>
    </citation>
    <scope>NUCLEOTIDE SEQUENCE [LARGE SCALE GENOMIC DNA]</scope>
    <source>
        <strain evidence="1 2">CMW 18167</strain>
    </source>
</reference>
<dbReference type="EMBL" id="JAVDPF010000021">
    <property type="protein sequence ID" value="KAL1873633.1"/>
    <property type="molecule type" value="Genomic_DNA"/>
</dbReference>